<comment type="caution">
    <text evidence="2">The sequence shown here is derived from an EMBL/GenBank/DDBJ whole genome shotgun (WGS) entry which is preliminary data.</text>
</comment>
<dbReference type="EMBL" id="CM029048">
    <property type="protein sequence ID" value="KAG2579480.1"/>
    <property type="molecule type" value="Genomic_DNA"/>
</dbReference>
<dbReference type="Proteomes" id="UP000823388">
    <property type="component" value="Chromosome 6N"/>
</dbReference>
<accession>A0A8T0R2I6</accession>
<name>A0A8T0R2I6_PANVG</name>
<sequence>MHAASACYGNRDMGNMVAAGPATPAKAAAASSSTQDRGRVRQQRRRVPEHHRPLQAGLRQDRQPRRRRGQGRLQLRGLPVGVLESSRMSHASFETTFQRRGIHIQIQTCNTYARQALARIGCLNNARIRATLIIRIYIPPLSDILKTS</sequence>
<evidence type="ECO:0000256" key="1">
    <source>
        <dbReference type="SAM" id="MobiDB-lite"/>
    </source>
</evidence>
<dbReference type="AlphaFoldDB" id="A0A8T0R2I6"/>
<keyword evidence="3" id="KW-1185">Reference proteome</keyword>
<protein>
    <submittedName>
        <fullName evidence="2">Uncharacterized protein</fullName>
    </submittedName>
</protein>
<feature type="region of interest" description="Disordered" evidence="1">
    <location>
        <begin position="19"/>
        <end position="74"/>
    </location>
</feature>
<organism evidence="2 3">
    <name type="scientific">Panicum virgatum</name>
    <name type="common">Blackwell switchgrass</name>
    <dbReference type="NCBI Taxonomy" id="38727"/>
    <lineage>
        <taxon>Eukaryota</taxon>
        <taxon>Viridiplantae</taxon>
        <taxon>Streptophyta</taxon>
        <taxon>Embryophyta</taxon>
        <taxon>Tracheophyta</taxon>
        <taxon>Spermatophyta</taxon>
        <taxon>Magnoliopsida</taxon>
        <taxon>Liliopsida</taxon>
        <taxon>Poales</taxon>
        <taxon>Poaceae</taxon>
        <taxon>PACMAD clade</taxon>
        <taxon>Panicoideae</taxon>
        <taxon>Panicodae</taxon>
        <taxon>Paniceae</taxon>
        <taxon>Panicinae</taxon>
        <taxon>Panicum</taxon>
        <taxon>Panicum sect. Hiantes</taxon>
    </lineage>
</organism>
<evidence type="ECO:0000313" key="3">
    <source>
        <dbReference type="Proteomes" id="UP000823388"/>
    </source>
</evidence>
<reference evidence="2" key="1">
    <citation type="submission" date="2020-05" db="EMBL/GenBank/DDBJ databases">
        <title>WGS assembly of Panicum virgatum.</title>
        <authorList>
            <person name="Lovell J.T."/>
            <person name="Jenkins J."/>
            <person name="Shu S."/>
            <person name="Juenger T.E."/>
            <person name="Schmutz J."/>
        </authorList>
    </citation>
    <scope>NUCLEOTIDE SEQUENCE</scope>
    <source>
        <strain evidence="2">AP13</strain>
    </source>
</reference>
<proteinExistence type="predicted"/>
<feature type="compositionally biased region" description="Basic residues" evidence="1">
    <location>
        <begin position="40"/>
        <end position="49"/>
    </location>
</feature>
<evidence type="ECO:0000313" key="2">
    <source>
        <dbReference type="EMBL" id="KAG2579480.1"/>
    </source>
</evidence>
<gene>
    <name evidence="2" type="ORF">PVAP13_6NG287825</name>
</gene>
<feature type="compositionally biased region" description="Low complexity" evidence="1">
    <location>
        <begin position="19"/>
        <end position="34"/>
    </location>
</feature>